<dbReference type="InterPro" id="IPR046487">
    <property type="entry name" value="DUF6580"/>
</dbReference>
<keyword evidence="3" id="KW-1185">Reference proteome</keyword>
<organism evidence="2 3">
    <name type="scientific">Mucilaginibacter agri</name>
    <dbReference type="NCBI Taxonomy" id="2695265"/>
    <lineage>
        <taxon>Bacteria</taxon>
        <taxon>Pseudomonadati</taxon>
        <taxon>Bacteroidota</taxon>
        <taxon>Sphingobacteriia</taxon>
        <taxon>Sphingobacteriales</taxon>
        <taxon>Sphingobacteriaceae</taxon>
        <taxon>Mucilaginibacter</taxon>
    </lineage>
</organism>
<evidence type="ECO:0000256" key="1">
    <source>
        <dbReference type="SAM" id="Phobius"/>
    </source>
</evidence>
<dbReference type="Pfam" id="PF20221">
    <property type="entry name" value="DUF6580"/>
    <property type="match status" value="1"/>
</dbReference>
<feature type="transmembrane region" description="Helical" evidence="1">
    <location>
        <begin position="33"/>
        <end position="51"/>
    </location>
</feature>
<evidence type="ECO:0000313" key="2">
    <source>
        <dbReference type="EMBL" id="NCD71814.1"/>
    </source>
</evidence>
<name>A0A966DWY7_9SPHI</name>
<gene>
    <name evidence="2" type="ORF">GSY63_20795</name>
</gene>
<accession>A0A966DWY7</accession>
<keyword evidence="1" id="KW-0472">Membrane</keyword>
<feature type="transmembrane region" description="Helical" evidence="1">
    <location>
        <begin position="58"/>
        <end position="76"/>
    </location>
</feature>
<dbReference type="Proteomes" id="UP000638732">
    <property type="component" value="Unassembled WGS sequence"/>
</dbReference>
<feature type="transmembrane region" description="Helical" evidence="1">
    <location>
        <begin position="159"/>
        <end position="177"/>
    </location>
</feature>
<feature type="transmembrane region" description="Helical" evidence="1">
    <location>
        <begin position="82"/>
        <end position="100"/>
    </location>
</feature>
<feature type="transmembrane region" description="Helical" evidence="1">
    <location>
        <begin position="7"/>
        <end position="27"/>
    </location>
</feature>
<keyword evidence="1" id="KW-0812">Transmembrane</keyword>
<feature type="transmembrane region" description="Helical" evidence="1">
    <location>
        <begin position="107"/>
        <end position="126"/>
    </location>
</feature>
<protein>
    <submittedName>
        <fullName evidence="2">Uncharacterized protein</fullName>
    </submittedName>
</protein>
<proteinExistence type="predicted"/>
<evidence type="ECO:0000313" key="3">
    <source>
        <dbReference type="Proteomes" id="UP000638732"/>
    </source>
</evidence>
<dbReference type="AlphaFoldDB" id="A0A966DWY7"/>
<reference evidence="2" key="1">
    <citation type="submission" date="2020-01" db="EMBL/GenBank/DDBJ databases">
        <authorList>
            <person name="Seo Y.L."/>
        </authorList>
    </citation>
    <scope>NUCLEOTIDE SEQUENCE</scope>
    <source>
        <strain evidence="2">R11</strain>
    </source>
</reference>
<reference evidence="2" key="2">
    <citation type="submission" date="2020-10" db="EMBL/GenBank/DDBJ databases">
        <title>Mucilaginibacter sp. nov., isolated from soil.</title>
        <authorList>
            <person name="Jeon C.O."/>
        </authorList>
    </citation>
    <scope>NUCLEOTIDE SEQUENCE</scope>
    <source>
        <strain evidence="2">R11</strain>
    </source>
</reference>
<dbReference type="EMBL" id="WWEO01000045">
    <property type="protein sequence ID" value="NCD71814.1"/>
    <property type="molecule type" value="Genomic_DNA"/>
</dbReference>
<sequence>MSSQQKINIRNIVLILMIVAAAAMRLVSYKFPVLSNFTPVGAIALFGGVYFNDKWKAYLVPFAALFVSDVIINYLYTSQLLVWYSGAIWMYISFFAIVFLGSLIKKVSVGNIVLASLAGVAIHWLLTDIDPWLNGTTYAKGINGYFQSLVAAIPFEKNMILGDAVFGAILFGGFELAKRKYTFLRSNREPVAA</sequence>
<keyword evidence="1" id="KW-1133">Transmembrane helix</keyword>
<comment type="caution">
    <text evidence="2">The sequence shown here is derived from an EMBL/GenBank/DDBJ whole genome shotgun (WGS) entry which is preliminary data.</text>
</comment>
<dbReference type="RefSeq" id="WP_166587791.1">
    <property type="nucleotide sequence ID" value="NZ_WWEO01000045.1"/>
</dbReference>